<evidence type="ECO:0000313" key="2">
    <source>
        <dbReference type="EMBL" id="WCO68461.1"/>
    </source>
</evidence>
<evidence type="ECO:0000313" key="3">
    <source>
        <dbReference type="Proteomes" id="UP001216390"/>
    </source>
</evidence>
<dbReference type="Proteomes" id="UP001216390">
    <property type="component" value="Chromosome"/>
</dbReference>
<feature type="transmembrane region" description="Helical" evidence="1">
    <location>
        <begin position="31"/>
        <end position="52"/>
    </location>
</feature>
<keyword evidence="1" id="KW-0472">Membrane</keyword>
<evidence type="ECO:0000256" key="1">
    <source>
        <dbReference type="SAM" id="Phobius"/>
    </source>
</evidence>
<dbReference type="EMBL" id="CP116942">
    <property type="protein sequence ID" value="WCO68461.1"/>
    <property type="molecule type" value="Genomic_DNA"/>
</dbReference>
<accession>A0AAE9Y9T7</accession>
<dbReference type="KEGG" id="ima:PO878_06935"/>
<proteinExistence type="predicted"/>
<name>A0AAE9Y9T7_9ACTN</name>
<reference evidence="2" key="1">
    <citation type="submission" date="2023-01" db="EMBL/GenBank/DDBJ databases">
        <title>The diversity of Class Acidimicrobiia in South China Sea sediment environments and the proposal of Iamia marina sp. nov., a novel species of the genus Iamia.</title>
        <authorList>
            <person name="He Y."/>
            <person name="Tian X."/>
        </authorList>
    </citation>
    <scope>NUCLEOTIDE SEQUENCE</scope>
    <source>
        <strain evidence="2">DSM 19957</strain>
    </source>
</reference>
<sequence>MEWRVVLAVVSGVGLVVGTVASIALVPWMRLFFGTLAVAMAGVAGVGALVVWEQPESFAFLGAAVVFAVLGTVLLRWGRATDRRPGPEQA</sequence>
<organism evidence="2 3">
    <name type="scientific">Iamia majanohamensis</name>
    <dbReference type="NCBI Taxonomy" id="467976"/>
    <lineage>
        <taxon>Bacteria</taxon>
        <taxon>Bacillati</taxon>
        <taxon>Actinomycetota</taxon>
        <taxon>Acidimicrobiia</taxon>
        <taxon>Acidimicrobiales</taxon>
        <taxon>Iamiaceae</taxon>
        <taxon>Iamia</taxon>
    </lineage>
</organism>
<dbReference type="AlphaFoldDB" id="A0AAE9Y9T7"/>
<gene>
    <name evidence="2" type="ORF">PO878_06935</name>
</gene>
<dbReference type="RefSeq" id="WP_272737978.1">
    <property type="nucleotide sequence ID" value="NZ_CP116942.1"/>
</dbReference>
<keyword evidence="3" id="KW-1185">Reference proteome</keyword>
<feature type="transmembrane region" description="Helical" evidence="1">
    <location>
        <begin position="6"/>
        <end position="26"/>
    </location>
</feature>
<keyword evidence="1" id="KW-0812">Transmembrane</keyword>
<keyword evidence="1" id="KW-1133">Transmembrane helix</keyword>
<feature type="transmembrane region" description="Helical" evidence="1">
    <location>
        <begin position="58"/>
        <end position="77"/>
    </location>
</feature>
<protein>
    <submittedName>
        <fullName evidence="2">Uncharacterized protein</fullName>
    </submittedName>
</protein>